<evidence type="ECO:0000313" key="3">
    <source>
        <dbReference type="Proteomes" id="UP001054837"/>
    </source>
</evidence>
<dbReference type="EMBL" id="BPLQ01006071">
    <property type="protein sequence ID" value="GIY19767.1"/>
    <property type="molecule type" value="Genomic_DNA"/>
</dbReference>
<feature type="region of interest" description="Disordered" evidence="1">
    <location>
        <begin position="33"/>
        <end position="77"/>
    </location>
</feature>
<gene>
    <name evidence="2" type="ORF">CDAR_365561</name>
</gene>
<accession>A0AAV4RI13</accession>
<dbReference type="Proteomes" id="UP001054837">
    <property type="component" value="Unassembled WGS sequence"/>
</dbReference>
<protein>
    <submittedName>
        <fullName evidence="2">Uncharacterized protein</fullName>
    </submittedName>
</protein>
<feature type="compositionally biased region" description="Pro residues" evidence="1">
    <location>
        <begin position="67"/>
        <end position="77"/>
    </location>
</feature>
<name>A0AAV4RI13_9ARAC</name>
<feature type="compositionally biased region" description="Basic residues" evidence="1">
    <location>
        <begin position="55"/>
        <end position="64"/>
    </location>
</feature>
<sequence length="77" mass="8149">MDVAYHAGGMDSAITKSGWTNIVLAKGSVGDEHGKALAENGNGTKKGAASTTPHRPLHRHKLKTPFKLPPPRHSIPC</sequence>
<evidence type="ECO:0000313" key="2">
    <source>
        <dbReference type="EMBL" id="GIY19767.1"/>
    </source>
</evidence>
<proteinExistence type="predicted"/>
<evidence type="ECO:0000256" key="1">
    <source>
        <dbReference type="SAM" id="MobiDB-lite"/>
    </source>
</evidence>
<organism evidence="2 3">
    <name type="scientific">Caerostris darwini</name>
    <dbReference type="NCBI Taxonomy" id="1538125"/>
    <lineage>
        <taxon>Eukaryota</taxon>
        <taxon>Metazoa</taxon>
        <taxon>Ecdysozoa</taxon>
        <taxon>Arthropoda</taxon>
        <taxon>Chelicerata</taxon>
        <taxon>Arachnida</taxon>
        <taxon>Araneae</taxon>
        <taxon>Araneomorphae</taxon>
        <taxon>Entelegynae</taxon>
        <taxon>Araneoidea</taxon>
        <taxon>Araneidae</taxon>
        <taxon>Caerostris</taxon>
    </lineage>
</organism>
<keyword evidence="3" id="KW-1185">Reference proteome</keyword>
<dbReference type="AlphaFoldDB" id="A0AAV4RI13"/>
<comment type="caution">
    <text evidence="2">The sequence shown here is derived from an EMBL/GenBank/DDBJ whole genome shotgun (WGS) entry which is preliminary data.</text>
</comment>
<reference evidence="2 3" key="1">
    <citation type="submission" date="2021-06" db="EMBL/GenBank/DDBJ databases">
        <title>Caerostris darwini draft genome.</title>
        <authorList>
            <person name="Kono N."/>
            <person name="Arakawa K."/>
        </authorList>
    </citation>
    <scope>NUCLEOTIDE SEQUENCE [LARGE SCALE GENOMIC DNA]</scope>
</reference>